<organism evidence="3 4">
    <name type="scientific">Trichoderma citrinoviride</name>
    <dbReference type="NCBI Taxonomy" id="58853"/>
    <lineage>
        <taxon>Eukaryota</taxon>
        <taxon>Fungi</taxon>
        <taxon>Dikarya</taxon>
        <taxon>Ascomycota</taxon>
        <taxon>Pezizomycotina</taxon>
        <taxon>Sordariomycetes</taxon>
        <taxon>Hypocreomycetidae</taxon>
        <taxon>Hypocreales</taxon>
        <taxon>Hypocreaceae</taxon>
        <taxon>Trichoderma</taxon>
    </lineage>
</organism>
<keyword evidence="2" id="KW-1133">Transmembrane helix</keyword>
<dbReference type="RefSeq" id="XP_024747130.1">
    <property type="nucleotide sequence ID" value="XM_024892901.1"/>
</dbReference>
<feature type="compositionally biased region" description="Low complexity" evidence="1">
    <location>
        <begin position="424"/>
        <end position="447"/>
    </location>
</feature>
<protein>
    <submittedName>
        <fullName evidence="3">Uncharacterized protein</fullName>
    </submittedName>
</protein>
<feature type="region of interest" description="Disordered" evidence="1">
    <location>
        <begin position="282"/>
        <end position="459"/>
    </location>
</feature>
<evidence type="ECO:0000256" key="1">
    <source>
        <dbReference type="SAM" id="MobiDB-lite"/>
    </source>
</evidence>
<dbReference type="GeneID" id="36601019"/>
<feature type="transmembrane region" description="Helical" evidence="2">
    <location>
        <begin position="68"/>
        <end position="88"/>
    </location>
</feature>
<feature type="region of interest" description="Disordered" evidence="1">
    <location>
        <begin position="656"/>
        <end position="675"/>
    </location>
</feature>
<gene>
    <name evidence="3" type="ORF">BBK36DRAFT_1136197</name>
</gene>
<dbReference type="Proteomes" id="UP000241546">
    <property type="component" value="Unassembled WGS sequence"/>
</dbReference>
<feature type="compositionally biased region" description="Gly residues" evidence="1">
    <location>
        <begin position="496"/>
        <end position="505"/>
    </location>
</feature>
<feature type="compositionally biased region" description="Basic and acidic residues" evidence="1">
    <location>
        <begin position="344"/>
        <end position="355"/>
    </location>
</feature>
<keyword evidence="2" id="KW-0472">Membrane</keyword>
<feature type="region of interest" description="Disordered" evidence="1">
    <location>
        <begin position="485"/>
        <end position="618"/>
    </location>
</feature>
<dbReference type="PANTHER" id="PTHR42088:SF1">
    <property type="entry name" value="YALI0F10131P"/>
    <property type="match status" value="1"/>
</dbReference>
<evidence type="ECO:0000313" key="3">
    <source>
        <dbReference type="EMBL" id="PTB63810.1"/>
    </source>
</evidence>
<sequence>MSIIRARGVNLAAAGANTRDGDVYKMGSRINLRRSLESIGSLLRRSDCVATDESNTCEKPVGPSDSTLAIVLGIIIPVIVAIVVLYFLHRRNMRRDKLEELNDPTKDLDFGMGDAPAKTRKSLLGLGGEKPMHKGGLSMDMNLSSPYLLPPGNQGSRESIHSYARTLQTEDDPYRTVNQYAASDVGSIRSFNPNDNSGARPPKSSALSKPPMQPNANPSTPRSPSPDEKGDPFATPTAPKPTHQPSSNAAEVHDVRLPVQPIVPEIETVPAVDVFNADEFEMPDIPAPAPAALKLRQQDGSRSPAPYEQPNSARSSAYTDNGRASSANPADGNVPQINSPGQPPHEDASQEEPRGRPLSRPPAPGGLGVPQAGNNKRLSVGFRPLPPNEVMESDDPEIRANRIRSFYKEYFDDSNEAPPPMPTQPLQQYQQQQQQQQQQPQQQPQHQAHGGPDYYEDYDQGYLEAAAYYDADSNAFVMPYAQPVTRRAMTPPPSGRQGGPMGGPRGPGPRGPGFRGPNGNGGTFSPGPGHGRPRAGSAFGPRPDSSASGAWARQQQPKKNLPPPAPLNTLPTPSKLGDDSFAIFNAADFAPPTSIRDNVAGRSQSPFGERKAFLQPPTAGSQLAGAFEDLAPLPSPHLLRKSGTFTGLDFAPPKKFRDPEVASDAGSIRSNKSGMSQAQLQAIRSGAGRVSRLPGDTVFTTAAMDDQLKPSWTLRP</sequence>
<reference evidence="4" key="1">
    <citation type="submission" date="2016-07" db="EMBL/GenBank/DDBJ databases">
        <title>Multiple horizontal gene transfer events from other fungi enriched the ability of initially mycotrophic Trichoderma (Ascomycota) to feed on dead plant biomass.</title>
        <authorList>
            <consortium name="DOE Joint Genome Institute"/>
            <person name="Atanasova L."/>
            <person name="Chenthamara K."/>
            <person name="Zhang J."/>
            <person name="Grujic M."/>
            <person name="Henrissat B."/>
            <person name="Kuo A."/>
            <person name="Aerts A."/>
            <person name="Salamov A."/>
            <person name="Lipzen A."/>
            <person name="Labutti K."/>
            <person name="Barry K."/>
            <person name="Miao Y."/>
            <person name="Rahimi M.J."/>
            <person name="Shen Q."/>
            <person name="Grigoriev I.V."/>
            <person name="Kubicek C.P."/>
            <person name="Druzhinina I.S."/>
        </authorList>
    </citation>
    <scope>NUCLEOTIDE SEQUENCE [LARGE SCALE GENOMIC DNA]</scope>
    <source>
        <strain evidence="4">TUCIM 6016</strain>
    </source>
</reference>
<dbReference type="OrthoDB" id="5417135at2759"/>
<dbReference type="PANTHER" id="PTHR42088">
    <property type="entry name" value="YALI0F10131P"/>
    <property type="match status" value="1"/>
</dbReference>
<evidence type="ECO:0000256" key="2">
    <source>
        <dbReference type="SAM" id="Phobius"/>
    </source>
</evidence>
<evidence type="ECO:0000313" key="4">
    <source>
        <dbReference type="Proteomes" id="UP000241546"/>
    </source>
</evidence>
<keyword evidence="4" id="KW-1185">Reference proteome</keyword>
<dbReference type="EMBL" id="KZ680218">
    <property type="protein sequence ID" value="PTB63810.1"/>
    <property type="molecule type" value="Genomic_DNA"/>
</dbReference>
<feature type="compositionally biased region" description="Gly residues" evidence="1">
    <location>
        <begin position="511"/>
        <end position="530"/>
    </location>
</feature>
<name>A0A2T4B3D0_9HYPO</name>
<keyword evidence="2" id="KW-0812">Transmembrane</keyword>
<feature type="compositionally biased region" description="Polar residues" evidence="1">
    <location>
        <begin position="309"/>
        <end position="328"/>
    </location>
</feature>
<feature type="compositionally biased region" description="Basic and acidic residues" evidence="1">
    <location>
        <begin position="396"/>
        <end position="411"/>
    </location>
</feature>
<dbReference type="AlphaFoldDB" id="A0A2T4B3D0"/>
<feature type="region of interest" description="Disordered" evidence="1">
    <location>
        <begin position="121"/>
        <end position="159"/>
    </location>
</feature>
<feature type="region of interest" description="Disordered" evidence="1">
    <location>
        <begin position="185"/>
        <end position="266"/>
    </location>
</feature>
<proteinExistence type="predicted"/>
<accession>A0A2T4B3D0</accession>